<reference evidence="2" key="1">
    <citation type="submission" date="2018-09" db="EMBL/GenBank/DDBJ databases">
        <authorList>
            <person name="Livingstone P.G."/>
            <person name="Whitworth D.E."/>
        </authorList>
    </citation>
    <scope>NUCLEOTIDE SEQUENCE [LARGE SCALE GENOMIC DNA]</scope>
    <source>
        <strain evidence="2">CA054A</strain>
    </source>
</reference>
<evidence type="ECO:0000313" key="1">
    <source>
        <dbReference type="EMBL" id="RKG92405.1"/>
    </source>
</evidence>
<evidence type="ECO:0000313" key="2">
    <source>
        <dbReference type="Proteomes" id="UP000268094"/>
    </source>
</evidence>
<protein>
    <recommendedName>
        <fullName evidence="3">Acyltransferase</fullName>
    </recommendedName>
</protein>
<proteinExistence type="predicted"/>
<sequence length="110" mass="12232">MFVIVLEVEPRHFQKGHPMEREQRSGVGSAPGWLEAVDAMRGTVMLLVFLSHFADASLHPLGGEAVHLREAAVGRACVWRFVGAGGQGSGRPFVGWRRQYGVHTLRRRRS</sequence>
<gene>
    <name evidence="1" type="ORF">D7V88_06295</name>
</gene>
<organism evidence="1 2">
    <name type="scientific">Corallococcus terminator</name>
    <dbReference type="NCBI Taxonomy" id="2316733"/>
    <lineage>
        <taxon>Bacteria</taxon>
        <taxon>Pseudomonadati</taxon>
        <taxon>Myxococcota</taxon>
        <taxon>Myxococcia</taxon>
        <taxon>Myxococcales</taxon>
        <taxon>Cystobacterineae</taxon>
        <taxon>Myxococcaceae</taxon>
        <taxon>Corallococcus</taxon>
    </lineage>
</organism>
<dbReference type="EMBL" id="RAVZ01000026">
    <property type="protein sequence ID" value="RKG92405.1"/>
    <property type="molecule type" value="Genomic_DNA"/>
</dbReference>
<name>A0A3A8JAA4_9BACT</name>
<accession>A0A3A8JAA4</accession>
<evidence type="ECO:0008006" key="3">
    <source>
        <dbReference type="Google" id="ProtNLM"/>
    </source>
</evidence>
<dbReference type="Proteomes" id="UP000268094">
    <property type="component" value="Unassembled WGS sequence"/>
</dbReference>
<keyword evidence="2" id="KW-1185">Reference proteome</keyword>
<comment type="caution">
    <text evidence="1">The sequence shown here is derived from an EMBL/GenBank/DDBJ whole genome shotgun (WGS) entry which is preliminary data.</text>
</comment>
<dbReference type="AlphaFoldDB" id="A0A3A8JAA4"/>